<feature type="domain" description="ChrR-like cupin" evidence="1">
    <location>
        <begin position="134"/>
        <end position="208"/>
    </location>
</feature>
<evidence type="ECO:0000313" key="3">
    <source>
        <dbReference type="Proteomes" id="UP000323569"/>
    </source>
</evidence>
<accession>A0A5A5R7I2</accession>
<dbReference type="InterPro" id="IPR014710">
    <property type="entry name" value="RmlC-like_jellyroll"/>
</dbReference>
<evidence type="ECO:0000313" key="2">
    <source>
        <dbReference type="EMBL" id="GCA72454.1"/>
    </source>
</evidence>
<gene>
    <name evidence="2" type="ORF">MiYa_04007</name>
</gene>
<dbReference type="EMBL" id="BHVO01000103">
    <property type="protein sequence ID" value="GCA72454.1"/>
    <property type="molecule type" value="Genomic_DNA"/>
</dbReference>
<comment type="caution">
    <text evidence="2">The sequence shown here is derived from an EMBL/GenBank/DDBJ whole genome shotgun (WGS) entry which is preliminary data.</text>
</comment>
<dbReference type="AlphaFoldDB" id="A0A5A5R7I2"/>
<protein>
    <recommendedName>
        <fullName evidence="1">ChrR-like cupin domain-containing protein</fullName>
    </recommendedName>
</protein>
<organism evidence="2 3">
    <name type="scientific">Microcystis aeruginosa NIES-2519</name>
    <dbReference type="NCBI Taxonomy" id="2303981"/>
    <lineage>
        <taxon>Bacteria</taxon>
        <taxon>Bacillati</taxon>
        <taxon>Cyanobacteriota</taxon>
        <taxon>Cyanophyceae</taxon>
        <taxon>Oscillatoriophycideae</taxon>
        <taxon>Chroococcales</taxon>
        <taxon>Microcystaceae</taxon>
        <taxon>Microcystis</taxon>
    </lineage>
</organism>
<reference evidence="2 3" key="1">
    <citation type="submission" date="2018-09" db="EMBL/GenBank/DDBJ databases">
        <title>Evolutionary history of phycoerythrin pigmentation in the water bloom-forming cyanobacterium Microcystis aeruginosa.</title>
        <authorList>
            <person name="Tanabe Y."/>
            <person name="Tanabe Y."/>
            <person name="Yamaguchi H."/>
        </authorList>
    </citation>
    <scope>NUCLEOTIDE SEQUENCE [LARGE SCALE GENOMIC DNA]</scope>
    <source>
        <strain evidence="2 3">NIES-2519</strain>
    </source>
</reference>
<sequence>MTAQSLWKPQKVHVNLLSRISVLPTSLTWFQTNFTGIWFGCFESDHEIQDHPVTMLTRFYPGGFFPLHGHPGGEEILVLEGNFADETGVHPPGTYMLNPEGFIHRPYSEEGCLTFVKLRQHGGKTRQQVRTNIFNGSWQAGIVPQIKVQHLYEQADFSEKVWIERWLPNTQLVNVVETEIKEIFVIEGTWSDELGSYPVGSWLRYPPIAPTVLPQQQVVSFTLKPILLLIQPPDLWSVMISNILKQSEATIYGIEGRT</sequence>
<dbReference type="PROSITE" id="PS00725">
    <property type="entry name" value="GERMIN"/>
    <property type="match status" value="1"/>
</dbReference>
<proteinExistence type="predicted"/>
<feature type="domain" description="ChrR-like cupin" evidence="1">
    <location>
        <begin position="19"/>
        <end position="120"/>
    </location>
</feature>
<dbReference type="Pfam" id="PF12973">
    <property type="entry name" value="Cupin_7"/>
    <property type="match status" value="2"/>
</dbReference>
<dbReference type="InterPro" id="IPR011051">
    <property type="entry name" value="RmlC_Cupin_sf"/>
</dbReference>
<evidence type="ECO:0000259" key="1">
    <source>
        <dbReference type="Pfam" id="PF12973"/>
    </source>
</evidence>
<dbReference type="RefSeq" id="WP_253852111.1">
    <property type="nucleotide sequence ID" value="NZ_BHVO01000103.1"/>
</dbReference>
<dbReference type="InterPro" id="IPR019780">
    <property type="entry name" value="Germin_Mn-BS"/>
</dbReference>
<dbReference type="CDD" id="cd20303">
    <property type="entry name" value="cupin_ChrR_1"/>
    <property type="match status" value="1"/>
</dbReference>
<dbReference type="Proteomes" id="UP000323569">
    <property type="component" value="Unassembled WGS sequence"/>
</dbReference>
<dbReference type="InterPro" id="IPR025979">
    <property type="entry name" value="ChrR-like_cupin_dom"/>
</dbReference>
<dbReference type="GO" id="GO:0030145">
    <property type="term" value="F:manganese ion binding"/>
    <property type="evidence" value="ECO:0007669"/>
    <property type="project" value="InterPro"/>
</dbReference>
<dbReference type="Gene3D" id="2.60.120.10">
    <property type="entry name" value="Jelly Rolls"/>
    <property type="match status" value="1"/>
</dbReference>
<name>A0A5A5R7I2_MICAE</name>
<dbReference type="SUPFAM" id="SSF51182">
    <property type="entry name" value="RmlC-like cupins"/>
    <property type="match status" value="2"/>
</dbReference>